<dbReference type="PANTHER" id="PTHR43877">
    <property type="entry name" value="AMINOALKYLPHOSPHONATE N-ACETYLTRANSFERASE-RELATED-RELATED"/>
    <property type="match status" value="1"/>
</dbReference>
<organism evidence="4 5">
    <name type="scientific">Pelomonas cellulosilytica</name>
    <dbReference type="NCBI Taxonomy" id="2906762"/>
    <lineage>
        <taxon>Bacteria</taxon>
        <taxon>Pseudomonadati</taxon>
        <taxon>Pseudomonadota</taxon>
        <taxon>Betaproteobacteria</taxon>
        <taxon>Burkholderiales</taxon>
        <taxon>Sphaerotilaceae</taxon>
        <taxon>Roseateles</taxon>
    </lineage>
</organism>
<dbReference type="InterPro" id="IPR000182">
    <property type="entry name" value="GNAT_dom"/>
</dbReference>
<evidence type="ECO:0000313" key="5">
    <source>
        <dbReference type="Proteomes" id="UP001200741"/>
    </source>
</evidence>
<dbReference type="RefSeq" id="WP_233374452.1">
    <property type="nucleotide sequence ID" value="NZ_JAJTWU010000009.1"/>
</dbReference>
<dbReference type="SUPFAM" id="SSF55729">
    <property type="entry name" value="Acyl-CoA N-acyltransferases (Nat)"/>
    <property type="match status" value="1"/>
</dbReference>
<proteinExistence type="predicted"/>
<sequence>MDDARWPGSRHWLQTWTALDGTRIALRPVRPQDASDLGTLISALAPQTRRRRFHGAINGASAAWIGRMVDPDPHRELALVVEVGMPGAGQLVAEARWARCDTDEAEFALVVDDAWQRQGIGRRALIALLASAGERGLRWMRGDVLADNLPMLSLAHRLGFDLGHADDGCTRIGRRLRSARSAGGVATRRTWLERLTGLAM</sequence>
<keyword evidence="5" id="KW-1185">Reference proteome</keyword>
<reference evidence="4 5" key="1">
    <citation type="submission" date="2021-12" db="EMBL/GenBank/DDBJ databases">
        <title>Genome seq of P8.</title>
        <authorList>
            <person name="Seo T."/>
        </authorList>
    </citation>
    <scope>NUCLEOTIDE SEQUENCE [LARGE SCALE GENOMIC DNA]</scope>
    <source>
        <strain evidence="4 5">P8</strain>
    </source>
</reference>
<dbReference type="PROSITE" id="PS51186">
    <property type="entry name" value="GNAT"/>
    <property type="match status" value="1"/>
</dbReference>
<evidence type="ECO:0000256" key="2">
    <source>
        <dbReference type="ARBA" id="ARBA00023315"/>
    </source>
</evidence>
<dbReference type="PANTHER" id="PTHR43877:SF1">
    <property type="entry name" value="ACETYLTRANSFERASE"/>
    <property type="match status" value="1"/>
</dbReference>
<dbReference type="EMBL" id="JAJTWU010000009">
    <property type="protein sequence ID" value="MCE4557072.1"/>
    <property type="molecule type" value="Genomic_DNA"/>
</dbReference>
<keyword evidence="2" id="KW-0012">Acyltransferase</keyword>
<accession>A0ABS8XWN5</accession>
<dbReference type="Pfam" id="PF13302">
    <property type="entry name" value="Acetyltransf_3"/>
    <property type="match status" value="1"/>
</dbReference>
<dbReference type="Proteomes" id="UP001200741">
    <property type="component" value="Unassembled WGS sequence"/>
</dbReference>
<dbReference type="InterPro" id="IPR050832">
    <property type="entry name" value="Bact_Acetyltransf"/>
</dbReference>
<gene>
    <name evidence="4" type="ORF">LXT13_21980</name>
</gene>
<evidence type="ECO:0000256" key="1">
    <source>
        <dbReference type="ARBA" id="ARBA00022679"/>
    </source>
</evidence>
<evidence type="ECO:0000259" key="3">
    <source>
        <dbReference type="PROSITE" id="PS51186"/>
    </source>
</evidence>
<keyword evidence="1" id="KW-0808">Transferase</keyword>
<name>A0ABS8XWN5_9BURK</name>
<comment type="caution">
    <text evidence="4">The sequence shown here is derived from an EMBL/GenBank/DDBJ whole genome shotgun (WGS) entry which is preliminary data.</text>
</comment>
<protein>
    <submittedName>
        <fullName evidence="4">GNAT family N-acetyltransferase</fullName>
    </submittedName>
</protein>
<evidence type="ECO:0000313" key="4">
    <source>
        <dbReference type="EMBL" id="MCE4557072.1"/>
    </source>
</evidence>
<dbReference type="Gene3D" id="3.40.630.30">
    <property type="match status" value="1"/>
</dbReference>
<dbReference type="InterPro" id="IPR016181">
    <property type="entry name" value="Acyl_CoA_acyltransferase"/>
</dbReference>
<feature type="domain" description="N-acetyltransferase" evidence="3">
    <location>
        <begin position="24"/>
        <end position="183"/>
    </location>
</feature>
<dbReference type="CDD" id="cd04301">
    <property type="entry name" value="NAT_SF"/>
    <property type="match status" value="1"/>
</dbReference>